<dbReference type="EC" id="2.7.13.3" evidence="2"/>
<sequence>MKEIISFFLFFLFSTTYLFCSETFTQKEKEYLKNNPTIKVGIEKDWPPFDFVNDNIHKGLVNDYLKIISKKTNLDIEYVTDTWTNLLQKAKDKELDLLPVIAKTEERKNFLLFTNRYLEIRDYLFSNSMTFNSLEDLKNKTIAIPKDYAYGIYIKNNYPEIKIYEVKNVLEALTAVLENKADALISNPAVVNYLTKKHNIKNIIGNFNFDYNKNSLYMATTKENTTLNNIINKVLNSISKEEKQNIYYKWVFSTSKEMNINSTLTLTEEEKEFILNKKRVTIANEFDWVPYDYNENGIAKGYIIDYIKLLSNKLGLKPVFITDKWSNLQNRAKNKEIDILPVLAKNKKREEYLNFTTKILTQELTIVTKISKNEIINLDDLANKKIGMIKKWNLTELIKKNYPLIKVIEFDSIDDILDAIKHNFIDATIQNELLARYYINQKKYESDLKTVGIIEVNGFKKDLFIGVRKDLKILQTLYNKALKSTTDAEKLILKNKWHNSSKGLILSDEEKEFIQNNVINISFTSNWRPFSYVKDNQPLGLAYDYWNLISNKVNLKTNYIFEDKFTKSLDLIKKKKRDILLLTSNTKEREEYSIFTDTIFKTPIGIATLKDENYIPNASYLEGKKVAVGKNYTAEKLLKEKYPKIIFVETKNLKEALELLSENKVYAVVDSMPALSDQIKEFAFTNIKISGSTKIVFNMKMMIRDDYTILKSIINKVLLNITEEDKKIIKNKWINLEYEENFNYSLIWKIVLGFTIILIFVIYKNRQLLQYQEELNKTKTNLENSIKNFRLLLDVNIAGIVIINENKIKYINDELTNILKINSKDDLLGNDFQALFQNYKIEDLLLKTKDNESFELELTYDSKITIPVLIKVKDIIYDNKKSYIISIIDLTDIKNKEELLLQQSKMASLGEMIGNIAHQWRQPLSTISTAASGLKIQKEFETLSDEMLISSLDTITQTTQFLSQTINDFQNYIKDDKKKVLFSINESIEKVLSILNTSFINHNIEVQKDIEELEVYSYPNELNQVLLNIFANSKDALKEQKNKDKYIFIKTYKKDDNACLEIIDNGGGIKKEIIEKVFEPYFTTKHKSQGTGLGLYMTHKIITESMMGKIQIENCKYKDFDNCTKVIISLPMK</sequence>
<proteinExistence type="predicted"/>
<dbReference type="CDD" id="cd01007">
    <property type="entry name" value="PBP2_BvgS_HisK_like"/>
    <property type="match status" value="3"/>
</dbReference>
<dbReference type="Gene3D" id="3.30.565.10">
    <property type="entry name" value="Histidine kinase-like ATPase, C-terminal domain"/>
    <property type="match status" value="1"/>
</dbReference>
<dbReference type="Proteomes" id="UP000289718">
    <property type="component" value="Unassembled WGS sequence"/>
</dbReference>
<dbReference type="OrthoDB" id="5341226at2"/>
<dbReference type="EMBL" id="NXIE01000001">
    <property type="protein sequence ID" value="RXK14361.1"/>
    <property type="molecule type" value="Genomic_DNA"/>
</dbReference>
<evidence type="ECO:0000313" key="6">
    <source>
        <dbReference type="EMBL" id="RXK14361.1"/>
    </source>
</evidence>
<dbReference type="SUPFAM" id="SSF47384">
    <property type="entry name" value="Homodimeric domain of signal transducing histidine kinase"/>
    <property type="match status" value="1"/>
</dbReference>
<comment type="catalytic activity">
    <reaction evidence="1">
        <text>ATP + protein L-histidine = ADP + protein N-phospho-L-histidine.</text>
        <dbReference type="EC" id="2.7.13.3"/>
    </reaction>
</comment>
<organism evidence="6 7">
    <name type="scientific">Halarcobacter mediterraneus</name>
    <dbReference type="NCBI Taxonomy" id="2023153"/>
    <lineage>
        <taxon>Bacteria</taxon>
        <taxon>Pseudomonadati</taxon>
        <taxon>Campylobacterota</taxon>
        <taxon>Epsilonproteobacteria</taxon>
        <taxon>Campylobacterales</taxon>
        <taxon>Arcobacteraceae</taxon>
        <taxon>Halarcobacter</taxon>
    </lineage>
</organism>
<dbReference type="RefSeq" id="WP_129060493.1">
    <property type="nucleotide sequence ID" value="NZ_NXIE01000001.1"/>
</dbReference>
<dbReference type="InterPro" id="IPR036097">
    <property type="entry name" value="HisK_dim/P_sf"/>
</dbReference>
<dbReference type="InterPro" id="IPR003594">
    <property type="entry name" value="HATPase_dom"/>
</dbReference>
<dbReference type="SMART" id="SM00387">
    <property type="entry name" value="HATPase_c"/>
    <property type="match status" value="1"/>
</dbReference>
<dbReference type="GO" id="GO:0000155">
    <property type="term" value="F:phosphorelay sensor kinase activity"/>
    <property type="evidence" value="ECO:0007669"/>
    <property type="project" value="InterPro"/>
</dbReference>
<dbReference type="AlphaFoldDB" id="A0A4Q1B1W7"/>
<evidence type="ECO:0000256" key="2">
    <source>
        <dbReference type="ARBA" id="ARBA00012438"/>
    </source>
</evidence>
<dbReference type="InterPro" id="IPR001638">
    <property type="entry name" value="Solute-binding_3/MltF_N"/>
</dbReference>
<comment type="caution">
    <text evidence="6">The sequence shown here is derived from an EMBL/GenBank/DDBJ whole genome shotgun (WGS) entry which is preliminary data.</text>
</comment>
<dbReference type="InterPro" id="IPR004358">
    <property type="entry name" value="Sig_transdc_His_kin-like_C"/>
</dbReference>
<evidence type="ECO:0000259" key="5">
    <source>
        <dbReference type="PROSITE" id="PS50109"/>
    </source>
</evidence>
<reference evidence="6 7" key="1">
    <citation type="submission" date="2017-09" db="EMBL/GenBank/DDBJ databases">
        <title>Genomics of the genus Arcobacter.</title>
        <authorList>
            <person name="Perez-Cataluna A."/>
            <person name="Figueras M.J."/>
            <person name="Salas-Masso N."/>
        </authorList>
    </citation>
    <scope>NUCLEOTIDE SEQUENCE [LARGE SCALE GENOMIC DNA]</scope>
    <source>
        <strain evidence="6 7">F156-34</strain>
    </source>
</reference>
<dbReference type="InterPro" id="IPR003661">
    <property type="entry name" value="HisK_dim/P_dom"/>
</dbReference>
<keyword evidence="3" id="KW-0597">Phosphoprotein</keyword>
<dbReference type="CDD" id="cd00082">
    <property type="entry name" value="HisKA"/>
    <property type="match status" value="1"/>
</dbReference>
<evidence type="ECO:0000256" key="3">
    <source>
        <dbReference type="ARBA" id="ARBA00022553"/>
    </source>
</evidence>
<keyword evidence="7" id="KW-1185">Reference proteome</keyword>
<feature type="domain" description="Histidine kinase" evidence="5">
    <location>
        <begin position="915"/>
        <end position="1133"/>
    </location>
</feature>
<dbReference type="Gene3D" id="1.10.287.130">
    <property type="match status" value="1"/>
</dbReference>
<dbReference type="InterPro" id="IPR036890">
    <property type="entry name" value="HATPase_C_sf"/>
</dbReference>
<dbReference type="SUPFAM" id="SSF55874">
    <property type="entry name" value="ATPase domain of HSP90 chaperone/DNA topoisomerase II/histidine kinase"/>
    <property type="match status" value="1"/>
</dbReference>
<dbReference type="PANTHER" id="PTHR35936">
    <property type="entry name" value="MEMBRANE-BOUND LYTIC MUREIN TRANSGLYCOSYLASE F"/>
    <property type="match status" value="1"/>
</dbReference>
<dbReference type="SMART" id="SM00062">
    <property type="entry name" value="PBPb"/>
    <property type="match status" value="3"/>
</dbReference>
<gene>
    <name evidence="6" type="ORF">CP965_02630</name>
</gene>
<keyword evidence="4" id="KW-0732">Signal</keyword>
<dbReference type="SUPFAM" id="SSF53850">
    <property type="entry name" value="Periplasmic binding protein-like II"/>
    <property type="match status" value="3"/>
</dbReference>
<dbReference type="InterPro" id="IPR005467">
    <property type="entry name" value="His_kinase_dom"/>
</dbReference>
<dbReference type="Gene3D" id="3.40.190.10">
    <property type="entry name" value="Periplasmic binding protein-like II"/>
    <property type="match status" value="6"/>
</dbReference>
<dbReference type="PRINTS" id="PR00344">
    <property type="entry name" value="BCTRLSENSOR"/>
</dbReference>
<dbReference type="Gene3D" id="3.30.450.20">
    <property type="entry name" value="PAS domain"/>
    <property type="match status" value="1"/>
</dbReference>
<evidence type="ECO:0000256" key="1">
    <source>
        <dbReference type="ARBA" id="ARBA00000085"/>
    </source>
</evidence>
<dbReference type="PANTHER" id="PTHR35936:SF17">
    <property type="entry name" value="ARGININE-BINDING EXTRACELLULAR PROTEIN ARTP"/>
    <property type="match status" value="1"/>
</dbReference>
<evidence type="ECO:0000256" key="4">
    <source>
        <dbReference type="ARBA" id="ARBA00022729"/>
    </source>
</evidence>
<protein>
    <recommendedName>
        <fullName evidence="2">histidine kinase</fullName>
        <ecNumber evidence="2">2.7.13.3</ecNumber>
    </recommendedName>
</protein>
<dbReference type="Pfam" id="PF00497">
    <property type="entry name" value="SBP_bac_3"/>
    <property type="match status" value="3"/>
</dbReference>
<name>A0A4Q1B1W7_9BACT</name>
<dbReference type="Pfam" id="PF02518">
    <property type="entry name" value="HATPase_c"/>
    <property type="match status" value="1"/>
</dbReference>
<dbReference type="PROSITE" id="PS50109">
    <property type="entry name" value="HIS_KIN"/>
    <property type="match status" value="1"/>
</dbReference>
<evidence type="ECO:0000313" key="7">
    <source>
        <dbReference type="Proteomes" id="UP000289718"/>
    </source>
</evidence>
<accession>A0A4Q1B1W7</accession>